<accession>A0ABN7VH09</accession>
<dbReference type="EMBL" id="CAJVQB010015038">
    <property type="protein sequence ID" value="CAG8772135.1"/>
    <property type="molecule type" value="Genomic_DNA"/>
</dbReference>
<evidence type="ECO:0000313" key="2">
    <source>
        <dbReference type="Proteomes" id="UP000789901"/>
    </source>
</evidence>
<dbReference type="Proteomes" id="UP000789901">
    <property type="component" value="Unassembled WGS sequence"/>
</dbReference>
<comment type="caution">
    <text evidence="1">The sequence shown here is derived from an EMBL/GenBank/DDBJ whole genome shotgun (WGS) entry which is preliminary data.</text>
</comment>
<feature type="non-terminal residue" evidence="1">
    <location>
        <position position="1"/>
    </location>
</feature>
<protein>
    <submittedName>
        <fullName evidence="1">15809_t:CDS:1</fullName>
    </submittedName>
</protein>
<sequence length="85" mass="10295">LKGSKKVEKFKVETRNFINYIEIEILEELPEIIDQEYPELDRNMRKLASYDIQRLIKYKENSNYNETAYFAYNPCVQNSKNKIMH</sequence>
<organism evidence="1 2">
    <name type="scientific">Gigaspora margarita</name>
    <dbReference type="NCBI Taxonomy" id="4874"/>
    <lineage>
        <taxon>Eukaryota</taxon>
        <taxon>Fungi</taxon>
        <taxon>Fungi incertae sedis</taxon>
        <taxon>Mucoromycota</taxon>
        <taxon>Glomeromycotina</taxon>
        <taxon>Glomeromycetes</taxon>
        <taxon>Diversisporales</taxon>
        <taxon>Gigasporaceae</taxon>
        <taxon>Gigaspora</taxon>
    </lineage>
</organism>
<name>A0ABN7VH09_GIGMA</name>
<gene>
    <name evidence="1" type="ORF">GMARGA_LOCUS18654</name>
</gene>
<evidence type="ECO:0000313" key="1">
    <source>
        <dbReference type="EMBL" id="CAG8772135.1"/>
    </source>
</evidence>
<keyword evidence="2" id="KW-1185">Reference proteome</keyword>
<proteinExistence type="predicted"/>
<reference evidence="1 2" key="1">
    <citation type="submission" date="2021-06" db="EMBL/GenBank/DDBJ databases">
        <authorList>
            <person name="Kallberg Y."/>
            <person name="Tangrot J."/>
            <person name="Rosling A."/>
        </authorList>
    </citation>
    <scope>NUCLEOTIDE SEQUENCE [LARGE SCALE GENOMIC DNA]</scope>
    <source>
        <strain evidence="1 2">120-4 pot B 10/14</strain>
    </source>
</reference>